<reference evidence="1 2" key="2">
    <citation type="submission" date="2016-05" db="EMBL/GenBank/DDBJ databases">
        <title>Lineage-specific infection strategies underlie the spectrum of fungal disease in amphibians.</title>
        <authorList>
            <person name="Cuomo C.A."/>
            <person name="Farrer R.A."/>
            <person name="James T."/>
            <person name="Longcore J."/>
            <person name="Birren B."/>
        </authorList>
    </citation>
    <scope>NUCLEOTIDE SEQUENCE [LARGE SCALE GENOMIC DNA]</scope>
    <source>
        <strain evidence="1 2">JEL423</strain>
    </source>
</reference>
<accession>A0A177WI08</accession>
<evidence type="ECO:0000313" key="1">
    <source>
        <dbReference type="EMBL" id="OAJ39749.1"/>
    </source>
</evidence>
<protein>
    <submittedName>
        <fullName evidence="1">Uncharacterized protein</fullName>
    </submittedName>
</protein>
<gene>
    <name evidence="1" type="ORF">BDEG_23575</name>
</gene>
<dbReference type="EMBL" id="DS022303">
    <property type="protein sequence ID" value="OAJ39749.1"/>
    <property type="molecule type" value="Genomic_DNA"/>
</dbReference>
<dbReference type="eggNOG" id="ENOG502SPY8">
    <property type="taxonomic scope" value="Eukaryota"/>
</dbReference>
<dbReference type="Proteomes" id="UP000077115">
    <property type="component" value="Unassembled WGS sequence"/>
</dbReference>
<dbReference type="AlphaFoldDB" id="A0A177WI08"/>
<proteinExistence type="predicted"/>
<name>A0A177WI08_BATDL</name>
<organism evidence="1 2">
    <name type="scientific">Batrachochytrium dendrobatidis (strain JEL423)</name>
    <dbReference type="NCBI Taxonomy" id="403673"/>
    <lineage>
        <taxon>Eukaryota</taxon>
        <taxon>Fungi</taxon>
        <taxon>Fungi incertae sedis</taxon>
        <taxon>Chytridiomycota</taxon>
        <taxon>Chytridiomycota incertae sedis</taxon>
        <taxon>Chytridiomycetes</taxon>
        <taxon>Rhizophydiales</taxon>
        <taxon>Rhizophydiales incertae sedis</taxon>
        <taxon>Batrachochytrium</taxon>
    </lineage>
</organism>
<evidence type="ECO:0000313" key="2">
    <source>
        <dbReference type="Proteomes" id="UP000077115"/>
    </source>
</evidence>
<sequence>MQFYPSGNTSLFNVNERPLVNNSVDDILEQLEGDDIVERLKRPNSNKSIVSFESVASNMCFWFCLARHKYQDVRLDRLSTKSKELYKNYYKVKPDKSYPGVDIQELDSIEDHFSVNINIYRFNGKKAVMERHSRKNCDSTVFERLH</sequence>
<dbReference type="VEuPathDB" id="FungiDB:BDEG_23575"/>
<reference evidence="1 2" key="1">
    <citation type="submission" date="2006-10" db="EMBL/GenBank/DDBJ databases">
        <title>The Genome Sequence of Batrachochytrium dendrobatidis JEL423.</title>
        <authorList>
            <consortium name="The Broad Institute Genome Sequencing Platform"/>
            <person name="Birren B."/>
            <person name="Lander E."/>
            <person name="Galagan J."/>
            <person name="Cuomo C."/>
            <person name="Devon K."/>
            <person name="Jaffe D."/>
            <person name="Butler J."/>
            <person name="Alvarez P."/>
            <person name="Gnerre S."/>
            <person name="Grabherr M."/>
            <person name="Kleber M."/>
            <person name="Mauceli E."/>
            <person name="Brockman W."/>
            <person name="Young S."/>
            <person name="LaButti K."/>
            <person name="Sykes S."/>
            <person name="DeCaprio D."/>
            <person name="Crawford M."/>
            <person name="Koehrsen M."/>
            <person name="Engels R."/>
            <person name="Montgomery P."/>
            <person name="Pearson M."/>
            <person name="Howarth C."/>
            <person name="Larson L."/>
            <person name="White J."/>
            <person name="O'Leary S."/>
            <person name="Kodira C."/>
            <person name="Zeng Q."/>
            <person name="Yandava C."/>
            <person name="Alvarado L."/>
            <person name="Longcore J."/>
            <person name="James T."/>
        </authorList>
    </citation>
    <scope>NUCLEOTIDE SEQUENCE [LARGE SCALE GENOMIC DNA]</scope>
    <source>
        <strain evidence="1 2">JEL423</strain>
    </source>
</reference>